<dbReference type="InterPro" id="IPR058712">
    <property type="entry name" value="SRA_ScoMcrA"/>
</dbReference>
<dbReference type="CDD" id="cd00085">
    <property type="entry name" value="HNHc"/>
    <property type="match status" value="1"/>
</dbReference>
<dbReference type="Gene3D" id="1.10.30.50">
    <property type="match status" value="1"/>
</dbReference>
<protein>
    <submittedName>
        <fullName evidence="2">HNH endonuclease</fullName>
    </submittedName>
</protein>
<dbReference type="Proteomes" id="UP000265619">
    <property type="component" value="Unassembled WGS sequence"/>
</dbReference>
<keyword evidence="3" id="KW-1185">Reference proteome</keyword>
<accession>A0A9X8GTP9</accession>
<dbReference type="GO" id="GO:0008270">
    <property type="term" value="F:zinc ion binding"/>
    <property type="evidence" value="ECO:0007669"/>
    <property type="project" value="InterPro"/>
</dbReference>
<dbReference type="Pfam" id="PF26348">
    <property type="entry name" value="SRA_ScoMcrA"/>
    <property type="match status" value="1"/>
</dbReference>
<dbReference type="AlphaFoldDB" id="A0A9X8GTP9"/>
<dbReference type="GO" id="GO:0003676">
    <property type="term" value="F:nucleic acid binding"/>
    <property type="evidence" value="ECO:0007669"/>
    <property type="project" value="InterPro"/>
</dbReference>
<dbReference type="InterPro" id="IPR002711">
    <property type="entry name" value="HNH"/>
</dbReference>
<dbReference type="SMART" id="SM00507">
    <property type="entry name" value="HNHc"/>
    <property type="match status" value="1"/>
</dbReference>
<dbReference type="Pfam" id="PF01844">
    <property type="entry name" value="HNH"/>
    <property type="match status" value="1"/>
</dbReference>
<keyword evidence="2" id="KW-0540">Nuclease</keyword>
<name>A0A9X8GTP9_9BURK</name>
<dbReference type="OrthoDB" id="9802640at2"/>
<dbReference type="InterPro" id="IPR003615">
    <property type="entry name" value="HNH_nuc"/>
</dbReference>
<proteinExistence type="predicted"/>
<reference evidence="2 3" key="1">
    <citation type="submission" date="2018-09" db="EMBL/GenBank/DDBJ databases">
        <title>Acidovorax cavernicola nov. sp. isolated from Gruta de las Maravillas (Aracena, Spain).</title>
        <authorList>
            <person name="Jurado V."/>
            <person name="Gutierrez-Patricio S."/>
            <person name="Gonzalez-Pimentel J.L."/>
            <person name="Miller A.Z."/>
            <person name="Laiz L."/>
            <person name="Saiz-Jimenez C."/>
        </authorList>
    </citation>
    <scope>NUCLEOTIDE SEQUENCE [LARGE SCALE GENOMIC DNA]</scope>
    <source>
        <strain evidence="2 3">1011MAR4D40.2</strain>
    </source>
</reference>
<evidence type="ECO:0000313" key="2">
    <source>
        <dbReference type="EMBL" id="RIX76128.1"/>
    </source>
</evidence>
<comment type="caution">
    <text evidence="2">The sequence shown here is derived from an EMBL/GenBank/DDBJ whole genome shotgun (WGS) entry which is preliminary data.</text>
</comment>
<organism evidence="2 3">
    <name type="scientific">Acidovorax cavernicola</name>
    <dbReference type="NCBI Taxonomy" id="1675792"/>
    <lineage>
        <taxon>Bacteria</taxon>
        <taxon>Pseudomonadati</taxon>
        <taxon>Pseudomonadota</taxon>
        <taxon>Betaproteobacteria</taxon>
        <taxon>Burkholderiales</taxon>
        <taxon>Comamonadaceae</taxon>
        <taxon>Acidovorax</taxon>
    </lineage>
</organism>
<dbReference type="EMBL" id="QXMN01000035">
    <property type="protein sequence ID" value="RIX76128.1"/>
    <property type="molecule type" value="Genomic_DNA"/>
</dbReference>
<dbReference type="GO" id="GO:0004519">
    <property type="term" value="F:endonuclease activity"/>
    <property type="evidence" value="ECO:0007669"/>
    <property type="project" value="UniProtKB-KW"/>
</dbReference>
<keyword evidence="2" id="KW-0378">Hydrolase</keyword>
<gene>
    <name evidence="2" type="ORF">D3H34_23015</name>
</gene>
<evidence type="ECO:0000259" key="1">
    <source>
        <dbReference type="SMART" id="SM00507"/>
    </source>
</evidence>
<keyword evidence="2" id="KW-0255">Endonuclease</keyword>
<evidence type="ECO:0000313" key="3">
    <source>
        <dbReference type="Proteomes" id="UP000265619"/>
    </source>
</evidence>
<sequence length="290" mass="31785">MASKAPSLSIAGALPSFALGKIYRRWPDLNDPFGGGRQGGISDSAQAPVTFLFTGDSGEQYGYADRFDDEGTFFFSGEGQEGNMQFVRGNKAVRDHSARGKALHLFRTIGKGKGQKYLGEFVYQGYDWVRAPDKKQVLRDAIIFRLVPVARLEQLELAAAENSAEGLTLQESRSRAIAASKVDGVKDATTGSRTIYDRSRAVRDYVLLRAAGKCELCNEPAPFHRSGGSPYLEPHHTTRVSDGGPDHPQFVAALCPACHREVHYGEHAHTKNLALIERLRSLEPTGSHRP</sequence>
<feature type="domain" description="HNH nuclease" evidence="1">
    <location>
        <begin position="201"/>
        <end position="260"/>
    </location>
</feature>